<keyword evidence="1" id="KW-0732">Signal</keyword>
<organism evidence="2 3">
    <name type="scientific">Setaria italica</name>
    <name type="common">Foxtail millet</name>
    <name type="synonym">Panicum italicum</name>
    <dbReference type="NCBI Taxonomy" id="4555"/>
    <lineage>
        <taxon>Eukaryota</taxon>
        <taxon>Viridiplantae</taxon>
        <taxon>Streptophyta</taxon>
        <taxon>Embryophyta</taxon>
        <taxon>Tracheophyta</taxon>
        <taxon>Spermatophyta</taxon>
        <taxon>Magnoliopsida</taxon>
        <taxon>Liliopsida</taxon>
        <taxon>Poales</taxon>
        <taxon>Poaceae</taxon>
        <taxon>PACMAD clade</taxon>
        <taxon>Panicoideae</taxon>
        <taxon>Panicodae</taxon>
        <taxon>Paniceae</taxon>
        <taxon>Cenchrinae</taxon>
        <taxon>Setaria</taxon>
    </lineage>
</organism>
<reference evidence="3" key="1">
    <citation type="journal article" date="2012" name="Nat. Biotechnol.">
        <title>Reference genome sequence of the model plant Setaria.</title>
        <authorList>
            <person name="Bennetzen J.L."/>
            <person name="Schmutz J."/>
            <person name="Wang H."/>
            <person name="Percifield R."/>
            <person name="Hawkins J."/>
            <person name="Pontaroli A.C."/>
            <person name="Estep M."/>
            <person name="Feng L."/>
            <person name="Vaughn J.N."/>
            <person name="Grimwood J."/>
            <person name="Jenkins J."/>
            <person name="Barry K."/>
            <person name="Lindquist E."/>
            <person name="Hellsten U."/>
            <person name="Deshpande S."/>
            <person name="Wang X."/>
            <person name="Wu X."/>
            <person name="Mitros T."/>
            <person name="Triplett J."/>
            <person name="Yang X."/>
            <person name="Ye C.Y."/>
            <person name="Mauro-Herrera M."/>
            <person name="Wang L."/>
            <person name="Li P."/>
            <person name="Sharma M."/>
            <person name="Sharma R."/>
            <person name="Ronald P.C."/>
            <person name="Panaud O."/>
            <person name="Kellogg E.A."/>
            <person name="Brutnell T.P."/>
            <person name="Doust A.N."/>
            <person name="Tuskan G.A."/>
            <person name="Rokhsar D."/>
            <person name="Devos K.M."/>
        </authorList>
    </citation>
    <scope>NUCLEOTIDE SEQUENCE [LARGE SCALE GENOMIC DNA]</scope>
    <source>
        <strain evidence="3">cv. Yugu1</strain>
    </source>
</reference>
<accession>K3Y4F0</accession>
<dbReference type="Gramene" id="KQL10568">
    <property type="protein sequence ID" value="KQL10568"/>
    <property type="gene ID" value="SETIT_009088mg"/>
</dbReference>
<dbReference type="HOGENOM" id="CLU_2946057_0_0_1"/>
<dbReference type="InParanoid" id="K3Y4F0"/>
<evidence type="ECO:0000256" key="1">
    <source>
        <dbReference type="SAM" id="SignalP"/>
    </source>
</evidence>
<name>K3Y4F0_SETIT</name>
<sequence>MVLFFLILLMYTSNELSIIRMISIPSKRNLCNLMCIHLFPARVACKENISNYSLQLSMEP</sequence>
<reference evidence="2" key="2">
    <citation type="submission" date="2018-08" db="UniProtKB">
        <authorList>
            <consortium name="EnsemblPlants"/>
        </authorList>
    </citation>
    <scope>IDENTIFICATION</scope>
    <source>
        <strain evidence="2">Yugu1</strain>
    </source>
</reference>
<dbReference type="EMBL" id="AGNK02002432">
    <property type="status" value="NOT_ANNOTATED_CDS"/>
    <property type="molecule type" value="Genomic_DNA"/>
</dbReference>
<dbReference type="Proteomes" id="UP000004995">
    <property type="component" value="Unassembled WGS sequence"/>
</dbReference>
<dbReference type="AlphaFoldDB" id="K3Y4F0"/>
<proteinExistence type="predicted"/>
<feature type="chain" id="PRO_5010126409" evidence="1">
    <location>
        <begin position="18"/>
        <end position="60"/>
    </location>
</feature>
<keyword evidence="3" id="KW-1185">Reference proteome</keyword>
<protein>
    <submittedName>
        <fullName evidence="2">Uncharacterized protein</fullName>
    </submittedName>
</protein>
<feature type="signal peptide" evidence="1">
    <location>
        <begin position="1"/>
        <end position="17"/>
    </location>
</feature>
<evidence type="ECO:0000313" key="2">
    <source>
        <dbReference type="EnsemblPlants" id="KQL10568"/>
    </source>
</evidence>
<evidence type="ECO:0000313" key="3">
    <source>
        <dbReference type="Proteomes" id="UP000004995"/>
    </source>
</evidence>
<dbReference type="EnsemblPlants" id="KQL10568">
    <property type="protein sequence ID" value="KQL10568"/>
    <property type="gene ID" value="SETIT_009088mg"/>
</dbReference>